<feature type="transmembrane region" description="Helical" evidence="1">
    <location>
        <begin position="331"/>
        <end position="354"/>
    </location>
</feature>
<keyword evidence="2" id="KW-1185">Reference proteome</keyword>
<sequence>MSKFGIVIDVDCVYNMDDPPKMPPGSNKTLYQFAYFTCQDRVCHTDSDDDTYVAFCAIVLGQAICTANLWAFCVVYRSTRMGANVKVNLLWNTALRAVRGLLDVYFASCILKWTAPALFWDEPPLKPHCLSMANYPWSGAMLNQILSTFYLGTAVTCQCLEHLITISRPSTNSSRFTTNSGSSRFTLMPVILFLIPVFAYGSLIGQIGKVYANLYTFSAFIYDTSLYIFRRLPFGNWFDRIFDDSWWVLSGASVFAALIDLITLRKLRKVMIEMKETQKSVNDVRQNRADLRLGIQMLISHSMNIFYYIVIFLPMFPFYESLFDVGSESRFHFIFSTISALQSLSIGLMMVCFYREDNPEKDAVRTVASTT</sequence>
<feature type="transmembrane region" description="Helical" evidence="1">
    <location>
        <begin position="185"/>
        <end position="207"/>
    </location>
</feature>
<evidence type="ECO:0000313" key="2">
    <source>
        <dbReference type="Proteomes" id="UP000887575"/>
    </source>
</evidence>
<name>A0AAF3J4Z3_9BILA</name>
<reference evidence="3" key="1">
    <citation type="submission" date="2024-02" db="UniProtKB">
        <authorList>
            <consortium name="WormBaseParasite"/>
        </authorList>
    </citation>
    <scope>IDENTIFICATION</scope>
</reference>
<feature type="transmembrane region" description="Helical" evidence="1">
    <location>
        <begin position="298"/>
        <end position="319"/>
    </location>
</feature>
<keyword evidence="1" id="KW-0472">Membrane</keyword>
<evidence type="ECO:0000313" key="3">
    <source>
        <dbReference type="WBParaSite" id="MBELARI_LOCUS16519"/>
    </source>
</evidence>
<dbReference type="Proteomes" id="UP000887575">
    <property type="component" value="Unassembled WGS sequence"/>
</dbReference>
<protein>
    <submittedName>
        <fullName evidence="3">Uncharacterized protein</fullName>
    </submittedName>
</protein>
<dbReference type="WBParaSite" id="MBELARI_LOCUS16519">
    <property type="protein sequence ID" value="MBELARI_LOCUS16519"/>
    <property type="gene ID" value="MBELARI_LOCUS16519"/>
</dbReference>
<organism evidence="2 3">
    <name type="scientific">Mesorhabditis belari</name>
    <dbReference type="NCBI Taxonomy" id="2138241"/>
    <lineage>
        <taxon>Eukaryota</taxon>
        <taxon>Metazoa</taxon>
        <taxon>Ecdysozoa</taxon>
        <taxon>Nematoda</taxon>
        <taxon>Chromadorea</taxon>
        <taxon>Rhabditida</taxon>
        <taxon>Rhabditina</taxon>
        <taxon>Rhabditomorpha</taxon>
        <taxon>Rhabditoidea</taxon>
        <taxon>Rhabditidae</taxon>
        <taxon>Mesorhabditinae</taxon>
        <taxon>Mesorhabditis</taxon>
    </lineage>
</organism>
<accession>A0AAF3J4Z3</accession>
<keyword evidence="1" id="KW-0812">Transmembrane</keyword>
<feature type="transmembrane region" description="Helical" evidence="1">
    <location>
        <begin position="97"/>
        <end position="120"/>
    </location>
</feature>
<feature type="transmembrane region" description="Helical" evidence="1">
    <location>
        <begin position="246"/>
        <end position="264"/>
    </location>
</feature>
<keyword evidence="1" id="KW-1133">Transmembrane helix</keyword>
<dbReference type="AlphaFoldDB" id="A0AAF3J4Z3"/>
<proteinExistence type="predicted"/>
<evidence type="ECO:0000256" key="1">
    <source>
        <dbReference type="SAM" id="Phobius"/>
    </source>
</evidence>
<feature type="transmembrane region" description="Helical" evidence="1">
    <location>
        <begin position="52"/>
        <end position="76"/>
    </location>
</feature>